<dbReference type="EMBL" id="AP014880">
    <property type="protein sequence ID" value="BAW17507.1"/>
    <property type="molecule type" value="Genomic_DNA"/>
</dbReference>
<dbReference type="AlphaFoldDB" id="A0AAD1FK33"/>
<protein>
    <submittedName>
        <fullName evidence="1">Uncharacterized protein</fullName>
    </submittedName>
</protein>
<gene>
    <name evidence="1" type="ORF">SITYG_15280</name>
</gene>
<organism evidence="1 2">
    <name type="scientific">Streptococcus intermedius</name>
    <dbReference type="NCBI Taxonomy" id="1338"/>
    <lineage>
        <taxon>Bacteria</taxon>
        <taxon>Bacillati</taxon>
        <taxon>Bacillota</taxon>
        <taxon>Bacilli</taxon>
        <taxon>Lactobacillales</taxon>
        <taxon>Streptococcaceae</taxon>
        <taxon>Streptococcus</taxon>
        <taxon>Streptococcus anginosus group</taxon>
    </lineage>
</organism>
<accession>A0AAD1FK33</accession>
<evidence type="ECO:0000313" key="2">
    <source>
        <dbReference type="Proteomes" id="UP000217792"/>
    </source>
</evidence>
<sequence>MYLLASIIPDNQKRIFKIFLLKKSKCLLFSFFWYNIYNKLKGE</sequence>
<reference evidence="1 2" key="1">
    <citation type="journal article" date="2017" name="Infect. Immun.">
        <title>Characterization of the Pathogenicity of Streptococcus intermedius TYG1620 Isolated from a Human Brain Abscess Based on the Complete Genome Sequence with Transcriptome Analysis and Transposon Mutagenesis in a Murine Subcutaneous Abscess Model.</title>
        <authorList>
            <person name="Hasegawa N."/>
            <person name="Sekizuka T."/>
            <person name="Sugi Y."/>
            <person name="Kawakami N."/>
            <person name="Ogasawara Y."/>
            <person name="Kato K."/>
            <person name="Yamashita A."/>
            <person name="Takeuchi F."/>
            <person name="Kuroda M."/>
        </authorList>
    </citation>
    <scope>NUCLEOTIDE SEQUENCE [LARGE SCALE GENOMIC DNA]</scope>
    <source>
        <strain evidence="1 2">TYG1620</strain>
    </source>
</reference>
<dbReference type="Proteomes" id="UP000217792">
    <property type="component" value="Chromosome"/>
</dbReference>
<name>A0AAD1FK33_STRIT</name>
<proteinExistence type="predicted"/>
<evidence type="ECO:0000313" key="1">
    <source>
        <dbReference type="EMBL" id="BAW17507.1"/>
    </source>
</evidence>